<sequence length="178" mass="19423">MNISKKILLLCVPFLLAACGSAPKQVATKVNSKPKHVARSVKPVRISHIDRDQGAQELMLHSMSLIGTPYRYGGSDTSTGFDCSGMIQFVYQNALGVALPRTARDMAAASRPIDPSRLKTGDLVFFNTGGSSKYSHVGLYIGNGEFIHAPSRKGVIRTEKMSNPYFAKRFIGAHTFFN</sequence>
<dbReference type="PROSITE" id="PS51257">
    <property type="entry name" value="PROKAR_LIPOPROTEIN"/>
    <property type="match status" value="1"/>
</dbReference>
<protein>
    <submittedName>
        <fullName evidence="7">Peptidoglycan endopeptidase</fullName>
    </submittedName>
</protein>
<gene>
    <name evidence="7" type="ORF">D0T92_10275</name>
</gene>
<keyword evidence="8" id="KW-1185">Reference proteome</keyword>
<proteinExistence type="inferred from homology"/>
<dbReference type="PANTHER" id="PTHR47053:SF1">
    <property type="entry name" value="MUREIN DD-ENDOPEPTIDASE MEPH-RELATED"/>
    <property type="match status" value="1"/>
</dbReference>
<name>A0A5J6PWV4_9NEIS</name>
<dbReference type="OrthoDB" id="9807055at2"/>
<dbReference type="Proteomes" id="UP000325713">
    <property type="component" value="Chromosome"/>
</dbReference>
<evidence type="ECO:0000313" key="8">
    <source>
        <dbReference type="Proteomes" id="UP000325713"/>
    </source>
</evidence>
<dbReference type="PANTHER" id="PTHR47053">
    <property type="entry name" value="MUREIN DD-ENDOPEPTIDASE MEPH-RELATED"/>
    <property type="match status" value="1"/>
</dbReference>
<dbReference type="GO" id="GO:0008234">
    <property type="term" value="F:cysteine-type peptidase activity"/>
    <property type="evidence" value="ECO:0007669"/>
    <property type="project" value="UniProtKB-KW"/>
</dbReference>
<feature type="chain" id="PRO_5023913546" evidence="5">
    <location>
        <begin position="18"/>
        <end position="178"/>
    </location>
</feature>
<dbReference type="InterPro" id="IPR038765">
    <property type="entry name" value="Papain-like_cys_pep_sf"/>
</dbReference>
<keyword evidence="2" id="KW-0645">Protease</keyword>
<dbReference type="InterPro" id="IPR000064">
    <property type="entry name" value="NLP_P60_dom"/>
</dbReference>
<evidence type="ECO:0000313" key="7">
    <source>
        <dbReference type="EMBL" id="QEY27229.1"/>
    </source>
</evidence>
<dbReference type="SUPFAM" id="SSF54001">
    <property type="entry name" value="Cysteine proteinases"/>
    <property type="match status" value="1"/>
</dbReference>
<evidence type="ECO:0000256" key="2">
    <source>
        <dbReference type="ARBA" id="ARBA00022670"/>
    </source>
</evidence>
<feature type="domain" description="NlpC/P60" evidence="6">
    <location>
        <begin position="52"/>
        <end position="177"/>
    </location>
</feature>
<evidence type="ECO:0000256" key="1">
    <source>
        <dbReference type="ARBA" id="ARBA00007074"/>
    </source>
</evidence>
<evidence type="ECO:0000259" key="6">
    <source>
        <dbReference type="PROSITE" id="PS51935"/>
    </source>
</evidence>
<keyword evidence="4" id="KW-0788">Thiol protease</keyword>
<dbReference type="Gene3D" id="3.90.1720.10">
    <property type="entry name" value="endopeptidase domain like (from Nostoc punctiforme)"/>
    <property type="match status" value="1"/>
</dbReference>
<keyword evidence="3" id="KW-0378">Hydrolase</keyword>
<dbReference type="PROSITE" id="PS51935">
    <property type="entry name" value="NLPC_P60"/>
    <property type="match status" value="1"/>
</dbReference>
<evidence type="ECO:0000256" key="4">
    <source>
        <dbReference type="ARBA" id="ARBA00022807"/>
    </source>
</evidence>
<evidence type="ECO:0000256" key="3">
    <source>
        <dbReference type="ARBA" id="ARBA00022801"/>
    </source>
</evidence>
<dbReference type="KEGG" id="nzl:D0T92_10275"/>
<evidence type="ECO:0000256" key="5">
    <source>
        <dbReference type="SAM" id="SignalP"/>
    </source>
</evidence>
<reference evidence="7 8" key="1">
    <citation type="submission" date="2018-08" db="EMBL/GenBank/DDBJ databases">
        <title>Neisseria zalophi ATCC BAA-2455 complete genome.</title>
        <authorList>
            <person name="Veseli I.A."/>
            <person name="Buttler R."/>
            <person name="Mascarenhas dos Santos A.C."/>
            <person name="Pombert J.-F."/>
        </authorList>
    </citation>
    <scope>NUCLEOTIDE SEQUENCE [LARGE SCALE GENOMIC DNA]</scope>
    <source>
        <strain evidence="7 8">ATCC BAA-2455</strain>
    </source>
</reference>
<dbReference type="Pfam" id="PF00877">
    <property type="entry name" value="NLPC_P60"/>
    <property type="match status" value="1"/>
</dbReference>
<dbReference type="GO" id="GO:0006508">
    <property type="term" value="P:proteolysis"/>
    <property type="evidence" value="ECO:0007669"/>
    <property type="project" value="UniProtKB-KW"/>
</dbReference>
<comment type="similarity">
    <text evidence="1">Belongs to the peptidase C40 family.</text>
</comment>
<dbReference type="InterPro" id="IPR051202">
    <property type="entry name" value="Peptidase_C40"/>
</dbReference>
<organism evidence="7 8">
    <name type="scientific">Neisseria zalophi</name>
    <dbReference type="NCBI Taxonomy" id="640030"/>
    <lineage>
        <taxon>Bacteria</taxon>
        <taxon>Pseudomonadati</taxon>
        <taxon>Pseudomonadota</taxon>
        <taxon>Betaproteobacteria</taxon>
        <taxon>Neisseriales</taxon>
        <taxon>Neisseriaceae</taxon>
        <taxon>Neisseria</taxon>
    </lineage>
</organism>
<dbReference type="EMBL" id="CP031700">
    <property type="protein sequence ID" value="QEY27229.1"/>
    <property type="molecule type" value="Genomic_DNA"/>
</dbReference>
<dbReference type="AlphaFoldDB" id="A0A5J6PWV4"/>
<keyword evidence="5" id="KW-0732">Signal</keyword>
<feature type="signal peptide" evidence="5">
    <location>
        <begin position="1"/>
        <end position="17"/>
    </location>
</feature>
<accession>A0A5J6PWV4</accession>